<dbReference type="Proteomes" id="UP000625711">
    <property type="component" value="Unassembled WGS sequence"/>
</dbReference>
<accession>A0A834ING4</accession>
<gene>
    <name evidence="1" type="ORF">GWI33_023099</name>
</gene>
<dbReference type="AlphaFoldDB" id="A0A834ING4"/>
<proteinExistence type="predicted"/>
<evidence type="ECO:0000313" key="2">
    <source>
        <dbReference type="Proteomes" id="UP000625711"/>
    </source>
</evidence>
<sequence length="105" mass="11524">MEASKYGKLNPSDNIAVKSGRTENSPILSCVEDFGEIYRLSRTRQGAVGSHIGEILTLGSFCHIHFVIIKAYNSKIRDKSGRCVVIVRYSELGSEITETKNGATC</sequence>
<protein>
    <submittedName>
        <fullName evidence="1">Uncharacterized protein</fullName>
    </submittedName>
</protein>
<comment type="caution">
    <text evidence="1">The sequence shown here is derived from an EMBL/GenBank/DDBJ whole genome shotgun (WGS) entry which is preliminary data.</text>
</comment>
<name>A0A834ING4_RHYFE</name>
<organism evidence="1 2">
    <name type="scientific">Rhynchophorus ferrugineus</name>
    <name type="common">Red palm weevil</name>
    <name type="synonym">Curculio ferrugineus</name>
    <dbReference type="NCBI Taxonomy" id="354439"/>
    <lineage>
        <taxon>Eukaryota</taxon>
        <taxon>Metazoa</taxon>
        <taxon>Ecdysozoa</taxon>
        <taxon>Arthropoda</taxon>
        <taxon>Hexapoda</taxon>
        <taxon>Insecta</taxon>
        <taxon>Pterygota</taxon>
        <taxon>Neoptera</taxon>
        <taxon>Endopterygota</taxon>
        <taxon>Coleoptera</taxon>
        <taxon>Polyphaga</taxon>
        <taxon>Cucujiformia</taxon>
        <taxon>Curculionidae</taxon>
        <taxon>Dryophthorinae</taxon>
        <taxon>Rhynchophorus</taxon>
    </lineage>
</organism>
<reference evidence="1" key="1">
    <citation type="submission" date="2020-08" db="EMBL/GenBank/DDBJ databases">
        <title>Genome sequencing and assembly of the red palm weevil Rhynchophorus ferrugineus.</title>
        <authorList>
            <person name="Dias G.B."/>
            <person name="Bergman C.M."/>
            <person name="Manee M."/>
        </authorList>
    </citation>
    <scope>NUCLEOTIDE SEQUENCE</scope>
    <source>
        <strain evidence="1">AA-2017</strain>
        <tissue evidence="1">Whole larva</tissue>
    </source>
</reference>
<keyword evidence="2" id="KW-1185">Reference proteome</keyword>
<dbReference type="EMBL" id="JAACXV010000089">
    <property type="protein sequence ID" value="KAF7283715.1"/>
    <property type="molecule type" value="Genomic_DNA"/>
</dbReference>
<evidence type="ECO:0000313" key="1">
    <source>
        <dbReference type="EMBL" id="KAF7283715.1"/>
    </source>
</evidence>